<dbReference type="Proteomes" id="UP001215598">
    <property type="component" value="Unassembled WGS sequence"/>
</dbReference>
<name>A0AAD7N2T1_9AGAR</name>
<keyword evidence="2" id="KW-1185">Reference proteome</keyword>
<evidence type="ECO:0000313" key="2">
    <source>
        <dbReference type="Proteomes" id="UP001215598"/>
    </source>
</evidence>
<dbReference type="AlphaFoldDB" id="A0AAD7N2T1"/>
<protein>
    <submittedName>
        <fullName evidence="1">Uncharacterized protein</fullName>
    </submittedName>
</protein>
<accession>A0AAD7N2T1</accession>
<sequence>MSKDILRQNRKGQVLVRREITRWFNGPVLVARGFIVLRHRAAPVGEMFQGSGLCGPIFNCLRPVARSPHSLAMSPTPAPVLPTLATTLRLRSLFDCLQHPCMDTSKNVWQMTRLELSRRSAILE</sequence>
<reference evidence="1" key="1">
    <citation type="submission" date="2023-03" db="EMBL/GenBank/DDBJ databases">
        <title>Massive genome expansion in bonnet fungi (Mycena s.s.) driven by repeated elements and novel gene families across ecological guilds.</title>
        <authorList>
            <consortium name="Lawrence Berkeley National Laboratory"/>
            <person name="Harder C.B."/>
            <person name="Miyauchi S."/>
            <person name="Viragh M."/>
            <person name="Kuo A."/>
            <person name="Thoen E."/>
            <person name="Andreopoulos B."/>
            <person name="Lu D."/>
            <person name="Skrede I."/>
            <person name="Drula E."/>
            <person name="Henrissat B."/>
            <person name="Morin E."/>
            <person name="Kohler A."/>
            <person name="Barry K."/>
            <person name="LaButti K."/>
            <person name="Morin E."/>
            <person name="Salamov A."/>
            <person name="Lipzen A."/>
            <person name="Mereny Z."/>
            <person name="Hegedus B."/>
            <person name="Baldrian P."/>
            <person name="Stursova M."/>
            <person name="Weitz H."/>
            <person name="Taylor A."/>
            <person name="Grigoriev I.V."/>
            <person name="Nagy L.G."/>
            <person name="Martin F."/>
            <person name="Kauserud H."/>
        </authorList>
    </citation>
    <scope>NUCLEOTIDE SEQUENCE</scope>
    <source>
        <strain evidence="1">CBHHK182m</strain>
    </source>
</reference>
<comment type="caution">
    <text evidence="1">The sequence shown here is derived from an EMBL/GenBank/DDBJ whole genome shotgun (WGS) entry which is preliminary data.</text>
</comment>
<proteinExistence type="predicted"/>
<evidence type="ECO:0000313" key="1">
    <source>
        <dbReference type="EMBL" id="KAJ7741888.1"/>
    </source>
</evidence>
<organism evidence="1 2">
    <name type="scientific">Mycena metata</name>
    <dbReference type="NCBI Taxonomy" id="1033252"/>
    <lineage>
        <taxon>Eukaryota</taxon>
        <taxon>Fungi</taxon>
        <taxon>Dikarya</taxon>
        <taxon>Basidiomycota</taxon>
        <taxon>Agaricomycotina</taxon>
        <taxon>Agaricomycetes</taxon>
        <taxon>Agaricomycetidae</taxon>
        <taxon>Agaricales</taxon>
        <taxon>Marasmiineae</taxon>
        <taxon>Mycenaceae</taxon>
        <taxon>Mycena</taxon>
    </lineage>
</organism>
<dbReference type="EMBL" id="JARKIB010000097">
    <property type="protein sequence ID" value="KAJ7741888.1"/>
    <property type="molecule type" value="Genomic_DNA"/>
</dbReference>
<gene>
    <name evidence="1" type="ORF">B0H16DRAFT_1464335</name>
</gene>